<dbReference type="RefSeq" id="WP_258790640.1">
    <property type="nucleotide sequence ID" value="NZ_JANUGQ010000034.1"/>
</dbReference>
<keyword evidence="4" id="KW-1185">Reference proteome</keyword>
<dbReference type="EMBL" id="JANUGQ010000034">
    <property type="protein sequence ID" value="MCS0639309.1"/>
    <property type="molecule type" value="Genomic_DNA"/>
</dbReference>
<dbReference type="PANTHER" id="PTHR30627:SF24">
    <property type="entry name" value="PENICILLIN-BINDING PROTEIN 4B"/>
    <property type="match status" value="1"/>
</dbReference>
<evidence type="ECO:0000256" key="1">
    <source>
        <dbReference type="SAM" id="MobiDB-lite"/>
    </source>
</evidence>
<sequence>MRSGAKTAVIGGVFAVVASGVGYAGYNLWSGMTGGTATAAAEAPVKRTGPVTADEVDATVKDFFGAWAEGNEAKAAQFTNDPVAAEPVLAAYRADAHIGALKLTPGKATGPKVPFTVNATLSYEGVTKPFRYASELTVVRGLSTGLPRVEWQSSVVHPQLKDGEQLRITTTGAPPVKAVDRKGRELTAKAYPSLRPVLEQLRVAYGTKAGGKPGMELVAAPADGAAGAGTTAAPRTLLALRPGTAGELRTTIDAEVQAAAERAVRGFPESSVAAVEPSSGAIRAVANNRSDGFNAAFLGKQAPGSTMKIVTAALLLEKNLVAADRPAECPREAMYQGRVFHNLDNFDLPAGSPFSESFKRSCNTAFIKLIDDTKDDAALAKEARDVFGIGLDWGTGVPSQDGSVPESSGGEAAAQYIGQGTVQMNALNVASLAATAKSGGFRQPVLVDRSLNDKPPATAARPLDPSAARQLRALMRATATSGTGAKAMAGVGGDKGAKTGSAEVDNQGQSNSWFAGYADDLAAAAVVQSGGHGGDAAGPVVAAVLKAR</sequence>
<dbReference type="Proteomes" id="UP001431313">
    <property type="component" value="Unassembled WGS sequence"/>
</dbReference>
<reference evidence="3" key="1">
    <citation type="submission" date="2022-08" db="EMBL/GenBank/DDBJ databases">
        <authorList>
            <person name="Somphong A."/>
            <person name="Phongsopitanun W."/>
        </authorList>
    </citation>
    <scope>NUCLEOTIDE SEQUENCE</scope>
    <source>
        <strain evidence="3">LP05-1</strain>
    </source>
</reference>
<dbReference type="InterPro" id="IPR012338">
    <property type="entry name" value="Beta-lactam/transpept-like"/>
</dbReference>
<dbReference type="Pfam" id="PF00905">
    <property type="entry name" value="Transpeptidase"/>
    <property type="match status" value="1"/>
</dbReference>
<protein>
    <submittedName>
        <fullName evidence="3">Penicillin-binding transpeptidase domain-containing protein</fullName>
    </submittedName>
</protein>
<feature type="region of interest" description="Disordered" evidence="1">
    <location>
        <begin position="484"/>
        <end position="506"/>
    </location>
</feature>
<gene>
    <name evidence="3" type="ORF">NX801_27455</name>
</gene>
<dbReference type="InterPro" id="IPR001460">
    <property type="entry name" value="PCN-bd_Tpept"/>
</dbReference>
<dbReference type="PANTHER" id="PTHR30627">
    <property type="entry name" value="PEPTIDOGLYCAN D,D-TRANSPEPTIDASE"/>
    <property type="match status" value="1"/>
</dbReference>
<dbReference type="SUPFAM" id="SSF56601">
    <property type="entry name" value="beta-lactamase/transpeptidase-like"/>
    <property type="match status" value="1"/>
</dbReference>
<name>A0ABT2CPF4_9ACTN</name>
<dbReference type="Gene3D" id="3.40.710.10">
    <property type="entry name" value="DD-peptidase/beta-lactamase superfamily"/>
    <property type="match status" value="1"/>
</dbReference>
<accession>A0ABT2CPF4</accession>
<comment type="caution">
    <text evidence="3">The sequence shown here is derived from an EMBL/GenBank/DDBJ whole genome shotgun (WGS) entry which is preliminary data.</text>
</comment>
<evidence type="ECO:0000259" key="2">
    <source>
        <dbReference type="Pfam" id="PF00905"/>
    </source>
</evidence>
<dbReference type="InterPro" id="IPR050515">
    <property type="entry name" value="Beta-lactam/transpept"/>
</dbReference>
<proteinExistence type="predicted"/>
<feature type="domain" description="Penicillin-binding protein transpeptidase" evidence="2">
    <location>
        <begin position="271"/>
        <end position="545"/>
    </location>
</feature>
<evidence type="ECO:0000313" key="3">
    <source>
        <dbReference type="EMBL" id="MCS0639309.1"/>
    </source>
</evidence>
<evidence type="ECO:0000313" key="4">
    <source>
        <dbReference type="Proteomes" id="UP001431313"/>
    </source>
</evidence>
<organism evidence="3 4">
    <name type="scientific">Streptomyces pyxinae</name>
    <dbReference type="NCBI Taxonomy" id="2970734"/>
    <lineage>
        <taxon>Bacteria</taxon>
        <taxon>Bacillati</taxon>
        <taxon>Actinomycetota</taxon>
        <taxon>Actinomycetes</taxon>
        <taxon>Kitasatosporales</taxon>
        <taxon>Streptomycetaceae</taxon>
        <taxon>Streptomyces</taxon>
    </lineage>
</organism>